<evidence type="ECO:0000313" key="2">
    <source>
        <dbReference type="EMBL" id="PFX21986.1"/>
    </source>
</evidence>
<feature type="compositionally biased region" description="Low complexity" evidence="1">
    <location>
        <begin position="29"/>
        <end position="44"/>
    </location>
</feature>
<comment type="caution">
    <text evidence="2">The sequence shown here is derived from an EMBL/GenBank/DDBJ whole genome shotgun (WGS) entry which is preliminary data.</text>
</comment>
<gene>
    <name evidence="2" type="ORF">AWC38_SpisGene13502</name>
</gene>
<evidence type="ECO:0000313" key="3">
    <source>
        <dbReference type="Proteomes" id="UP000225706"/>
    </source>
</evidence>
<dbReference type="EMBL" id="LSMT01000255">
    <property type="protein sequence ID" value="PFX21986.1"/>
    <property type="molecule type" value="Genomic_DNA"/>
</dbReference>
<keyword evidence="3" id="KW-1185">Reference proteome</keyword>
<dbReference type="Proteomes" id="UP000225706">
    <property type="component" value="Unassembled WGS sequence"/>
</dbReference>
<reference evidence="3" key="1">
    <citation type="journal article" date="2017" name="bioRxiv">
        <title>Comparative analysis of the genomes of Stylophora pistillata and Acropora digitifera provides evidence for extensive differences between species of corals.</title>
        <authorList>
            <person name="Voolstra C.R."/>
            <person name="Li Y."/>
            <person name="Liew Y.J."/>
            <person name="Baumgarten S."/>
            <person name="Zoccola D."/>
            <person name="Flot J.-F."/>
            <person name="Tambutte S."/>
            <person name="Allemand D."/>
            <person name="Aranda M."/>
        </authorList>
    </citation>
    <scope>NUCLEOTIDE SEQUENCE [LARGE SCALE GENOMIC DNA]</scope>
</reference>
<evidence type="ECO:0000256" key="1">
    <source>
        <dbReference type="SAM" id="MobiDB-lite"/>
    </source>
</evidence>
<sequence length="112" mass="11523">MSVLLQDRTLTGASNKALSSADYDPNEKLSSLSSSSSSSSSSLSSRRKVMVSEHNCSKPSDEGELGELSSGVEAQRLAKGDVKQVGNSCGATTAGSGMVTNSIFEKSVQACV</sequence>
<dbReference type="AlphaFoldDB" id="A0A2B4RXU8"/>
<accession>A0A2B4RXU8</accession>
<name>A0A2B4RXU8_STYPI</name>
<feature type="region of interest" description="Disordered" evidence="1">
    <location>
        <begin position="14"/>
        <end position="69"/>
    </location>
</feature>
<organism evidence="2 3">
    <name type="scientific">Stylophora pistillata</name>
    <name type="common">Smooth cauliflower coral</name>
    <dbReference type="NCBI Taxonomy" id="50429"/>
    <lineage>
        <taxon>Eukaryota</taxon>
        <taxon>Metazoa</taxon>
        <taxon>Cnidaria</taxon>
        <taxon>Anthozoa</taxon>
        <taxon>Hexacorallia</taxon>
        <taxon>Scleractinia</taxon>
        <taxon>Astrocoeniina</taxon>
        <taxon>Pocilloporidae</taxon>
        <taxon>Stylophora</taxon>
    </lineage>
</organism>
<protein>
    <submittedName>
        <fullName evidence="2">Uncharacterized protein</fullName>
    </submittedName>
</protein>
<proteinExistence type="predicted"/>